<dbReference type="PROSITE" id="PS00216">
    <property type="entry name" value="SUGAR_TRANSPORT_1"/>
    <property type="match status" value="1"/>
</dbReference>
<evidence type="ECO:0000256" key="4">
    <source>
        <dbReference type="ARBA" id="ARBA00022989"/>
    </source>
</evidence>
<dbReference type="EMBL" id="MU001507">
    <property type="protein sequence ID" value="KAF2440347.1"/>
    <property type="molecule type" value="Genomic_DNA"/>
</dbReference>
<protein>
    <submittedName>
        <fullName evidence="9">Fungal trichothecene efflux pump</fullName>
    </submittedName>
</protein>
<gene>
    <name evidence="9" type="ORF">P171DRAFT_367725</name>
</gene>
<dbReference type="OrthoDB" id="4161376at2759"/>
<feature type="transmembrane region" description="Helical" evidence="7">
    <location>
        <begin position="450"/>
        <end position="469"/>
    </location>
</feature>
<comment type="caution">
    <text evidence="9">The sequence shown here is derived from an EMBL/GenBank/DDBJ whole genome shotgun (WGS) entry which is preliminary data.</text>
</comment>
<feature type="transmembrane region" description="Helical" evidence="7">
    <location>
        <begin position="45"/>
        <end position="69"/>
    </location>
</feature>
<feature type="region of interest" description="Disordered" evidence="6">
    <location>
        <begin position="1"/>
        <end position="20"/>
    </location>
</feature>
<feature type="transmembrane region" description="Helical" evidence="7">
    <location>
        <begin position="355"/>
        <end position="374"/>
    </location>
</feature>
<organism evidence="9 10">
    <name type="scientific">Karstenula rhodostoma CBS 690.94</name>
    <dbReference type="NCBI Taxonomy" id="1392251"/>
    <lineage>
        <taxon>Eukaryota</taxon>
        <taxon>Fungi</taxon>
        <taxon>Dikarya</taxon>
        <taxon>Ascomycota</taxon>
        <taxon>Pezizomycotina</taxon>
        <taxon>Dothideomycetes</taxon>
        <taxon>Pleosporomycetidae</taxon>
        <taxon>Pleosporales</taxon>
        <taxon>Massarineae</taxon>
        <taxon>Didymosphaeriaceae</taxon>
        <taxon>Karstenula</taxon>
    </lineage>
</organism>
<dbReference type="PANTHER" id="PTHR23501:SF109">
    <property type="entry name" value="MAJOR FACILITATOR SUPERFAMILY (MFS) PROFILE DOMAIN-CONTAINING PROTEIN-RELATED"/>
    <property type="match status" value="1"/>
</dbReference>
<evidence type="ECO:0000256" key="1">
    <source>
        <dbReference type="ARBA" id="ARBA00004141"/>
    </source>
</evidence>
<dbReference type="Gene3D" id="1.20.1250.20">
    <property type="entry name" value="MFS general substrate transporter like domains"/>
    <property type="match status" value="1"/>
</dbReference>
<evidence type="ECO:0000256" key="3">
    <source>
        <dbReference type="ARBA" id="ARBA00022692"/>
    </source>
</evidence>
<evidence type="ECO:0000313" key="9">
    <source>
        <dbReference type="EMBL" id="KAF2440347.1"/>
    </source>
</evidence>
<dbReference type="InterPro" id="IPR010573">
    <property type="entry name" value="MFS_Str1/Tri12-like"/>
</dbReference>
<name>A0A9P4U8S5_9PLEO</name>
<evidence type="ECO:0000313" key="10">
    <source>
        <dbReference type="Proteomes" id="UP000799764"/>
    </source>
</evidence>
<dbReference type="InterPro" id="IPR036259">
    <property type="entry name" value="MFS_trans_sf"/>
</dbReference>
<comment type="subcellular location">
    <subcellularLocation>
        <location evidence="1">Membrane</location>
        <topology evidence="1">Multi-pass membrane protein</topology>
    </subcellularLocation>
</comment>
<dbReference type="PANTHER" id="PTHR23501">
    <property type="entry name" value="MAJOR FACILITATOR SUPERFAMILY"/>
    <property type="match status" value="1"/>
</dbReference>
<feature type="transmembrane region" description="Helical" evidence="7">
    <location>
        <begin position="280"/>
        <end position="299"/>
    </location>
</feature>
<evidence type="ECO:0000256" key="2">
    <source>
        <dbReference type="ARBA" id="ARBA00022448"/>
    </source>
</evidence>
<feature type="transmembrane region" description="Helical" evidence="7">
    <location>
        <begin position="143"/>
        <end position="164"/>
    </location>
</feature>
<feature type="domain" description="Major facilitator superfamily (MFS) profile" evidence="8">
    <location>
        <begin position="45"/>
        <end position="560"/>
    </location>
</feature>
<dbReference type="InterPro" id="IPR005829">
    <property type="entry name" value="Sugar_transporter_CS"/>
</dbReference>
<keyword evidence="10" id="KW-1185">Reference proteome</keyword>
<dbReference type="GO" id="GO:0005886">
    <property type="term" value="C:plasma membrane"/>
    <property type="evidence" value="ECO:0007669"/>
    <property type="project" value="TreeGrafter"/>
</dbReference>
<dbReference type="CDD" id="cd06179">
    <property type="entry name" value="MFS_TRI12_like"/>
    <property type="match status" value="1"/>
</dbReference>
<feature type="transmembrane region" description="Helical" evidence="7">
    <location>
        <begin position="118"/>
        <end position="137"/>
    </location>
</feature>
<dbReference type="PROSITE" id="PS50850">
    <property type="entry name" value="MFS"/>
    <property type="match status" value="1"/>
</dbReference>
<feature type="transmembrane region" description="Helical" evidence="7">
    <location>
        <begin position="412"/>
        <end position="438"/>
    </location>
</feature>
<evidence type="ECO:0000256" key="5">
    <source>
        <dbReference type="ARBA" id="ARBA00023136"/>
    </source>
</evidence>
<feature type="transmembrane region" description="Helical" evidence="7">
    <location>
        <begin position="537"/>
        <end position="556"/>
    </location>
</feature>
<evidence type="ECO:0000256" key="7">
    <source>
        <dbReference type="SAM" id="Phobius"/>
    </source>
</evidence>
<feature type="compositionally biased region" description="Basic and acidic residues" evidence="6">
    <location>
        <begin position="1"/>
        <end position="18"/>
    </location>
</feature>
<proteinExistence type="predicted"/>
<dbReference type="InterPro" id="IPR053791">
    <property type="entry name" value="MFS_Tri12-like"/>
</dbReference>
<evidence type="ECO:0000259" key="8">
    <source>
        <dbReference type="PROSITE" id="PS50850"/>
    </source>
</evidence>
<evidence type="ECO:0000256" key="6">
    <source>
        <dbReference type="SAM" id="MobiDB-lite"/>
    </source>
</evidence>
<keyword evidence="3 7" id="KW-0812">Transmembrane</keyword>
<accession>A0A9P4U8S5</accession>
<feature type="transmembrane region" description="Helical" evidence="7">
    <location>
        <begin position="210"/>
        <end position="228"/>
    </location>
</feature>
<keyword evidence="4 7" id="KW-1133">Transmembrane helix</keyword>
<dbReference type="AlphaFoldDB" id="A0A9P4U8S5"/>
<feature type="transmembrane region" description="Helical" evidence="7">
    <location>
        <begin position="386"/>
        <end position="406"/>
    </location>
</feature>
<keyword evidence="5 7" id="KW-0472">Membrane</keyword>
<feature type="transmembrane region" description="Helical" evidence="7">
    <location>
        <begin position="320"/>
        <end position="343"/>
    </location>
</feature>
<keyword evidence="2" id="KW-0813">Transport</keyword>
<feature type="transmembrane region" description="Helical" evidence="7">
    <location>
        <begin position="176"/>
        <end position="198"/>
    </location>
</feature>
<dbReference type="SUPFAM" id="SSF103473">
    <property type="entry name" value="MFS general substrate transporter"/>
    <property type="match status" value="2"/>
</dbReference>
<dbReference type="Proteomes" id="UP000799764">
    <property type="component" value="Unassembled WGS sequence"/>
</dbReference>
<sequence>MERRSSEEQRAKEDHVVEEYASTSSVSDALSVKDAARGDNLPDNYFLSVAFIGTVAGLCLGQIAAYIFLILPTNILPFINADIGPSQNLAWISIARTLVESTMFLVAGRLSDLFGRRWFFIGGNIVCLIGLIVGACAKNVNTLIVASAVYGLGECIQLSFGVAIGELVKNKHRPVVMSFIFATSAPIATFGPKIARAFVQNPSLGWRWTYYLNIIVVSVAIILLFFCYHPPNFELLHEHKSKKQQLKELDYIGMFLWTAGLVLFLIGISWGGSIYPWKSASVICAIVIGVACLIAFGFWGAYGNPKYPLMPMKFFKNRGFISLVACATIASMFYYSAVLLWPQQVSVMYTADVDYAGWLSCTVSAATALGQISAGGLIKVFGNTRYWLIVSAFGMVAFVSSCASLTPATKNMGIAFTIIGPFFVGFIELAALSLAPLFCKGEEIGVSSGMLASIRAAGGSIAVTVYTTILTNRLATTMPAVVGGAATAAGLSASDVPAMLAAVTAGTVAEAPGITDSILAAINAAVPTAYSQAFKTVYLASLGFGGIAIIGSLLTVDPEKHLTDKVERRLHGMGVKDPVEGQIVETHQKVAEA</sequence>
<dbReference type="Pfam" id="PF06609">
    <property type="entry name" value="TRI12"/>
    <property type="match status" value="1"/>
</dbReference>
<dbReference type="InterPro" id="IPR020846">
    <property type="entry name" value="MFS_dom"/>
</dbReference>
<reference evidence="9" key="1">
    <citation type="journal article" date="2020" name="Stud. Mycol.">
        <title>101 Dothideomycetes genomes: a test case for predicting lifestyles and emergence of pathogens.</title>
        <authorList>
            <person name="Haridas S."/>
            <person name="Albert R."/>
            <person name="Binder M."/>
            <person name="Bloem J."/>
            <person name="Labutti K."/>
            <person name="Salamov A."/>
            <person name="Andreopoulos B."/>
            <person name="Baker S."/>
            <person name="Barry K."/>
            <person name="Bills G."/>
            <person name="Bluhm B."/>
            <person name="Cannon C."/>
            <person name="Castanera R."/>
            <person name="Culley D."/>
            <person name="Daum C."/>
            <person name="Ezra D."/>
            <person name="Gonzalez J."/>
            <person name="Henrissat B."/>
            <person name="Kuo A."/>
            <person name="Liang C."/>
            <person name="Lipzen A."/>
            <person name="Lutzoni F."/>
            <person name="Magnuson J."/>
            <person name="Mondo S."/>
            <person name="Nolan M."/>
            <person name="Ohm R."/>
            <person name="Pangilinan J."/>
            <person name="Park H.-J."/>
            <person name="Ramirez L."/>
            <person name="Alfaro M."/>
            <person name="Sun H."/>
            <person name="Tritt A."/>
            <person name="Yoshinaga Y."/>
            <person name="Zwiers L.-H."/>
            <person name="Turgeon B."/>
            <person name="Goodwin S."/>
            <person name="Spatafora J."/>
            <person name="Crous P."/>
            <person name="Grigoriev I."/>
        </authorList>
    </citation>
    <scope>NUCLEOTIDE SEQUENCE</scope>
    <source>
        <strain evidence="9">CBS 690.94</strain>
    </source>
</reference>
<feature type="transmembrane region" description="Helical" evidence="7">
    <location>
        <begin position="249"/>
        <end position="268"/>
    </location>
</feature>
<dbReference type="GO" id="GO:0022857">
    <property type="term" value="F:transmembrane transporter activity"/>
    <property type="evidence" value="ECO:0007669"/>
    <property type="project" value="InterPro"/>
</dbReference>